<keyword evidence="10" id="KW-0460">Magnesium</keyword>
<evidence type="ECO:0000313" key="21">
    <source>
        <dbReference type="EMBL" id="KAG8630094.1"/>
    </source>
</evidence>
<dbReference type="SMART" id="SM00487">
    <property type="entry name" value="DEXDc"/>
    <property type="match status" value="1"/>
</dbReference>
<feature type="region of interest" description="Disordered" evidence="16">
    <location>
        <begin position="1356"/>
        <end position="1388"/>
    </location>
</feature>
<keyword evidence="3" id="KW-0930">Antiviral protein</keyword>
<name>A0A8K0L5I4_9PEZI</name>
<comment type="caution">
    <text evidence="21">The sequence shown here is derived from an EMBL/GenBank/DDBJ whole genome shotgun (WGS) entry which is preliminary data.</text>
</comment>
<dbReference type="PROSITE" id="PS50142">
    <property type="entry name" value="RNASE_3_2"/>
    <property type="match status" value="2"/>
</dbReference>
<reference evidence="21" key="1">
    <citation type="submission" date="2021-07" db="EMBL/GenBank/DDBJ databases">
        <title>Elsinoe batatas strain:CRI-CJ2 Genome sequencing and assembly.</title>
        <authorList>
            <person name="Huang L."/>
        </authorList>
    </citation>
    <scope>NUCLEOTIDE SEQUENCE</scope>
    <source>
        <strain evidence="21">CRI-CJ2</strain>
    </source>
</reference>
<dbReference type="GO" id="GO:0030422">
    <property type="term" value="P:siRNA processing"/>
    <property type="evidence" value="ECO:0007669"/>
    <property type="project" value="TreeGrafter"/>
</dbReference>
<dbReference type="InterPro" id="IPR005034">
    <property type="entry name" value="Dicer_dimerisation"/>
</dbReference>
<dbReference type="Pfam" id="PF00270">
    <property type="entry name" value="DEAD"/>
    <property type="match status" value="1"/>
</dbReference>
<keyword evidence="11 15" id="KW-0694">RNA-binding</keyword>
<protein>
    <recommendedName>
        <fullName evidence="23">Dicer-like protein 2</fullName>
    </recommendedName>
</protein>
<feature type="domain" description="Dicer dsRNA-binding fold" evidence="20">
    <location>
        <begin position="572"/>
        <end position="667"/>
    </location>
</feature>
<accession>A0A8K0L5I4</accession>
<dbReference type="SUPFAM" id="SSF69065">
    <property type="entry name" value="RNase III domain-like"/>
    <property type="match status" value="2"/>
</dbReference>
<dbReference type="Gene3D" id="3.40.50.300">
    <property type="entry name" value="P-loop containing nucleotide triphosphate hydrolases"/>
    <property type="match status" value="2"/>
</dbReference>
<proteinExistence type="inferred from homology"/>
<keyword evidence="8" id="KW-0347">Helicase</keyword>
<evidence type="ECO:0000259" key="19">
    <source>
        <dbReference type="PROSITE" id="PS51194"/>
    </source>
</evidence>
<dbReference type="PROSITE" id="PS51192">
    <property type="entry name" value="HELICASE_ATP_BIND_1"/>
    <property type="match status" value="1"/>
</dbReference>
<sequence>MESAGGTLSAPPPDTAADEGVEIVLRSYQREMLQAALSGNAIVVMPTGSGKTLVAVARIRHELEQTDPGDSRLIWFLANSVELCLQHYEVLQQSLPAYRIIPLLGSDNTDKWSEQRLWSATLKGVQIVIGTPDVLKDALTHGFVRITQIRLLLFDEAHHAIKKHGMNIIMANFYHVEKASGSAVPKILGLTASPTMNAKEGSLEQLESNLDAQATTPQQWLQELNKHVYPPEVTVVNYQVDAVDYPGSSVTCQRLQSLVTNYDFNRDPYVVEISSHATAGQDHRLQKVLEKRKTACSDQIKTLNRQVETLAEKLGYPAAERYFRLQLAAFQARSTRDVLATDLLSREAQHVATLLDSVISNVNQPKLDRGLAQPTRRVEELVDLLNKEASPSIRGIIFVKERVIATELSRMLKEANVLSRHYSVGAFVGTSTSEKRKAPIPDLTDPKQQRRNLADFRDGTKNLIIATSVLQEGIDVSACNLVINFDLPDTLVGFIQRRGRARQKDSRYYVFIASNDIRNKPLQWQMDEDRMRRQYMDADRDRAEAEDDDAEALASKSYRVPGTKALLTTDNAKAHLYHFCAVSTLASNYVDKRPAFFTERAGPENWSASVVLPSFVHPDVRSARTVWSWRSEGAAIKDVAFEAYVALHKAGLVNDNLLPLLRDTPDEILEELRQTSIITVADQKSLWVSPPRADLAQQFQWHSSTLAITLPDGRPMTTSMLLPALVEQDEHFMLYWNEQVALPVKVTATDAVKPVGSRLERARRNTHVLMMSMYKSRISEKGGLDFPIHIDIATDLLGGSIGARGGLASDQDWGLIHVEHYHNKAFLLRRIEEVEGHQMAVVVPFPKRRDFLHTVRPGDTNLAYTTERQFSLDDCTMDVLPQDFALLAAFMPSLMHRFHMSLLAQELRSVLRQGITSTSLVREAISAPSAGEGYDYNRLEYLGDTILKLCAHLQVMAQFPTWPEGYLTRKKTHLVCNSTLTKAALHHGLDKYILTKPFTGAKWRPPYLSTPNVESTRNMSTKILADVVEALIGAAYVDGGLENGYACLRTLLQSETWFSSADLFDRLNPPCLISPAALETLQTVVGYTFKTPTLLIEAITHASLPFHAESSNTGMSYERLEFLGDAVLDLVIVPKLYAHSPPLRHNEMHSYHEAVVNGMFLGYCCMSYHVQQEHAGVVRSGEQFEVAATHRNVHLHDFIRAGGEVLTARQKALDSFETHRYSVEWALEQGVEYPWADLAAMDPPKFFSDVVESILGAIYIDTRGDVTACEAFLEKLGVLDYLRLMLERSMVVLNPKERLGIAAVEKSVEYVKLSAEKEGWGCMVKVGGLEVGTAGPCVTYKEAELRAALEAVETLGKRTDTPLDEPMAAAAKEDVEMSGMSDTEDDQE</sequence>
<evidence type="ECO:0000313" key="22">
    <source>
        <dbReference type="Proteomes" id="UP000809789"/>
    </source>
</evidence>
<dbReference type="Pfam" id="PF00271">
    <property type="entry name" value="Helicase_C"/>
    <property type="match status" value="1"/>
</dbReference>
<evidence type="ECO:0000256" key="2">
    <source>
        <dbReference type="ARBA" id="ARBA00001946"/>
    </source>
</evidence>
<evidence type="ECO:0000256" key="12">
    <source>
        <dbReference type="ARBA" id="ARBA00023118"/>
    </source>
</evidence>
<keyword evidence="6" id="KW-0547">Nucleotide-binding</keyword>
<dbReference type="GO" id="GO:0004525">
    <property type="term" value="F:ribonuclease III activity"/>
    <property type="evidence" value="ECO:0007669"/>
    <property type="project" value="InterPro"/>
</dbReference>
<evidence type="ECO:0000256" key="10">
    <source>
        <dbReference type="ARBA" id="ARBA00022842"/>
    </source>
</evidence>
<comment type="function">
    <text evidence="14">Dicer-like endonuclease involved in cleaving double-stranded RNA in the RNA interference (RNAi) pathway. Produces 21 to 25 bp dsRNAs (siRNAs) which target the selective destruction of homologous RNAs leading to sequence-specific suppression of gene expression, called post-transcriptional gene silencing (PTGS). Part of a broad host defense response against viral infection and transposons.</text>
</comment>
<dbReference type="GO" id="GO:0046872">
    <property type="term" value="F:metal ion binding"/>
    <property type="evidence" value="ECO:0007669"/>
    <property type="project" value="UniProtKB-KW"/>
</dbReference>
<evidence type="ECO:0000259" key="18">
    <source>
        <dbReference type="PROSITE" id="PS51192"/>
    </source>
</evidence>
<dbReference type="GO" id="GO:0005524">
    <property type="term" value="F:ATP binding"/>
    <property type="evidence" value="ECO:0007669"/>
    <property type="project" value="UniProtKB-KW"/>
</dbReference>
<feature type="domain" description="Helicase ATP-binding" evidence="18">
    <location>
        <begin position="32"/>
        <end position="212"/>
    </location>
</feature>
<dbReference type="PROSITE" id="PS51194">
    <property type="entry name" value="HELICASE_CTER"/>
    <property type="match status" value="1"/>
</dbReference>
<dbReference type="GO" id="GO:0051607">
    <property type="term" value="P:defense response to virus"/>
    <property type="evidence" value="ECO:0007669"/>
    <property type="project" value="UniProtKB-KW"/>
</dbReference>
<dbReference type="InterPro" id="IPR038248">
    <property type="entry name" value="Dicer_dimer_sf"/>
</dbReference>
<feature type="domain" description="RNase III" evidence="17">
    <location>
        <begin position="1078"/>
        <end position="1263"/>
    </location>
</feature>
<dbReference type="PROSITE" id="PS51327">
    <property type="entry name" value="DICER_DSRBF"/>
    <property type="match status" value="1"/>
</dbReference>
<dbReference type="CDD" id="cd18034">
    <property type="entry name" value="DEXHc_dicer"/>
    <property type="match status" value="1"/>
</dbReference>
<dbReference type="Gene3D" id="3.30.160.380">
    <property type="entry name" value="Dicer dimerisation domain"/>
    <property type="match status" value="1"/>
</dbReference>
<evidence type="ECO:0000256" key="3">
    <source>
        <dbReference type="ARBA" id="ARBA00022721"/>
    </source>
</evidence>
<evidence type="ECO:0000256" key="6">
    <source>
        <dbReference type="ARBA" id="ARBA00022741"/>
    </source>
</evidence>
<evidence type="ECO:0000259" key="17">
    <source>
        <dbReference type="PROSITE" id="PS50142"/>
    </source>
</evidence>
<comment type="cofactor">
    <cofactor evidence="1">
        <name>Mn(2+)</name>
        <dbReference type="ChEBI" id="CHEBI:29035"/>
    </cofactor>
</comment>
<dbReference type="SUPFAM" id="SSF54768">
    <property type="entry name" value="dsRNA-binding domain-like"/>
    <property type="match status" value="1"/>
</dbReference>
<dbReference type="Pfam" id="PF03368">
    <property type="entry name" value="Dicer_dimer"/>
    <property type="match status" value="1"/>
</dbReference>
<dbReference type="SMART" id="SM00490">
    <property type="entry name" value="HELICc"/>
    <property type="match status" value="1"/>
</dbReference>
<dbReference type="InterPro" id="IPR027417">
    <property type="entry name" value="P-loop_NTPase"/>
</dbReference>
<evidence type="ECO:0000256" key="7">
    <source>
        <dbReference type="ARBA" id="ARBA00022801"/>
    </source>
</evidence>
<keyword evidence="12" id="KW-0051">Antiviral defense</keyword>
<evidence type="ECO:0000256" key="13">
    <source>
        <dbReference type="ARBA" id="ARBA00023211"/>
    </source>
</evidence>
<dbReference type="Proteomes" id="UP000809789">
    <property type="component" value="Unassembled WGS sequence"/>
</dbReference>
<feature type="domain" description="RNase III" evidence="17">
    <location>
        <begin position="900"/>
        <end position="1040"/>
    </location>
</feature>
<evidence type="ECO:0000256" key="15">
    <source>
        <dbReference type="PROSITE-ProRule" id="PRU00657"/>
    </source>
</evidence>
<dbReference type="InterPro" id="IPR036389">
    <property type="entry name" value="RNase_III_sf"/>
</dbReference>
<keyword evidence="7" id="KW-0378">Hydrolase</keyword>
<dbReference type="GO" id="GO:0003723">
    <property type="term" value="F:RNA binding"/>
    <property type="evidence" value="ECO:0007669"/>
    <property type="project" value="UniProtKB-UniRule"/>
</dbReference>
<evidence type="ECO:0008006" key="23">
    <source>
        <dbReference type="Google" id="ProtNLM"/>
    </source>
</evidence>
<keyword evidence="5" id="KW-0677">Repeat</keyword>
<dbReference type="PANTHER" id="PTHR14950">
    <property type="entry name" value="DICER-RELATED"/>
    <property type="match status" value="1"/>
</dbReference>
<dbReference type="CDD" id="cd00593">
    <property type="entry name" value="RIBOc"/>
    <property type="match status" value="2"/>
</dbReference>
<evidence type="ECO:0000256" key="8">
    <source>
        <dbReference type="ARBA" id="ARBA00022806"/>
    </source>
</evidence>
<dbReference type="InterPro" id="IPR014001">
    <property type="entry name" value="Helicase_ATP-bd"/>
</dbReference>
<evidence type="ECO:0000256" key="1">
    <source>
        <dbReference type="ARBA" id="ARBA00001936"/>
    </source>
</evidence>
<dbReference type="OrthoDB" id="416741at2759"/>
<keyword evidence="4" id="KW-0479">Metal-binding</keyword>
<feature type="domain" description="Helicase C-terminal" evidence="19">
    <location>
        <begin position="377"/>
        <end position="554"/>
    </location>
</feature>
<dbReference type="PANTHER" id="PTHR14950:SF37">
    <property type="entry name" value="ENDORIBONUCLEASE DICER"/>
    <property type="match status" value="1"/>
</dbReference>
<keyword evidence="9" id="KW-0067">ATP-binding</keyword>
<dbReference type="GO" id="GO:0005737">
    <property type="term" value="C:cytoplasm"/>
    <property type="evidence" value="ECO:0007669"/>
    <property type="project" value="TreeGrafter"/>
</dbReference>
<dbReference type="SUPFAM" id="SSF52540">
    <property type="entry name" value="P-loop containing nucleoside triphosphate hydrolases"/>
    <property type="match status" value="1"/>
</dbReference>
<dbReference type="EMBL" id="JAESVG020000002">
    <property type="protein sequence ID" value="KAG8630094.1"/>
    <property type="molecule type" value="Genomic_DNA"/>
</dbReference>
<dbReference type="InterPro" id="IPR000999">
    <property type="entry name" value="RNase_III_dom"/>
</dbReference>
<dbReference type="GO" id="GO:0005634">
    <property type="term" value="C:nucleus"/>
    <property type="evidence" value="ECO:0007669"/>
    <property type="project" value="TreeGrafter"/>
</dbReference>
<comment type="cofactor">
    <cofactor evidence="2">
        <name>Mg(2+)</name>
        <dbReference type="ChEBI" id="CHEBI:18420"/>
    </cofactor>
</comment>
<dbReference type="FunFam" id="1.10.1520.10:FF:000032">
    <property type="entry name" value="Dicer-like protein 2"/>
    <property type="match status" value="1"/>
</dbReference>
<evidence type="ECO:0000256" key="14">
    <source>
        <dbReference type="ARBA" id="ARBA00025403"/>
    </source>
</evidence>
<dbReference type="InterPro" id="IPR001650">
    <property type="entry name" value="Helicase_C-like"/>
</dbReference>
<dbReference type="GO" id="GO:0004386">
    <property type="term" value="F:helicase activity"/>
    <property type="evidence" value="ECO:0007669"/>
    <property type="project" value="UniProtKB-KW"/>
</dbReference>
<dbReference type="GO" id="GO:0050688">
    <property type="term" value="P:regulation of defense response to virus"/>
    <property type="evidence" value="ECO:0007669"/>
    <property type="project" value="UniProtKB-KW"/>
</dbReference>
<evidence type="ECO:0000256" key="4">
    <source>
        <dbReference type="ARBA" id="ARBA00022723"/>
    </source>
</evidence>
<comment type="similarity">
    <text evidence="15">Belongs to the helicase family. Dicer subfamily.</text>
</comment>
<organism evidence="21 22">
    <name type="scientific">Elsinoe batatas</name>
    <dbReference type="NCBI Taxonomy" id="2601811"/>
    <lineage>
        <taxon>Eukaryota</taxon>
        <taxon>Fungi</taxon>
        <taxon>Dikarya</taxon>
        <taxon>Ascomycota</taxon>
        <taxon>Pezizomycotina</taxon>
        <taxon>Dothideomycetes</taxon>
        <taxon>Dothideomycetidae</taxon>
        <taxon>Myriangiales</taxon>
        <taxon>Elsinoaceae</taxon>
        <taxon>Elsinoe</taxon>
    </lineage>
</organism>
<evidence type="ECO:0000256" key="16">
    <source>
        <dbReference type="SAM" id="MobiDB-lite"/>
    </source>
</evidence>
<evidence type="ECO:0000256" key="9">
    <source>
        <dbReference type="ARBA" id="ARBA00022840"/>
    </source>
</evidence>
<keyword evidence="13" id="KW-0464">Manganese</keyword>
<dbReference type="SMART" id="SM00535">
    <property type="entry name" value="RIBOc"/>
    <property type="match status" value="2"/>
</dbReference>
<dbReference type="Gene3D" id="1.10.1520.10">
    <property type="entry name" value="Ribonuclease III domain"/>
    <property type="match status" value="2"/>
</dbReference>
<dbReference type="PROSITE" id="PS00517">
    <property type="entry name" value="RNASE_3_1"/>
    <property type="match status" value="1"/>
</dbReference>
<gene>
    <name evidence="21" type="ORF">KVT40_001713</name>
</gene>
<evidence type="ECO:0000256" key="5">
    <source>
        <dbReference type="ARBA" id="ARBA00022737"/>
    </source>
</evidence>
<evidence type="ECO:0000256" key="11">
    <source>
        <dbReference type="ARBA" id="ARBA00022884"/>
    </source>
</evidence>
<evidence type="ECO:0000259" key="20">
    <source>
        <dbReference type="PROSITE" id="PS51327"/>
    </source>
</evidence>
<dbReference type="Pfam" id="PF00636">
    <property type="entry name" value="Ribonuclease_3"/>
    <property type="match status" value="2"/>
</dbReference>
<keyword evidence="22" id="KW-1185">Reference proteome</keyword>
<dbReference type="InterPro" id="IPR011545">
    <property type="entry name" value="DEAD/DEAH_box_helicase_dom"/>
</dbReference>